<protein>
    <recommendedName>
        <fullName evidence="1">F-box domain-containing protein</fullName>
    </recommendedName>
</protein>
<accession>A0ABY6URL4</accession>
<keyword evidence="3" id="KW-1185">Reference proteome</keyword>
<comment type="caution">
    <text evidence="2">The sequence shown here is derived from an EMBL/GenBank/DDBJ whole genome shotgun (WGS) entry which is preliminary data.</text>
</comment>
<proteinExistence type="predicted"/>
<feature type="domain" description="F-box" evidence="1">
    <location>
        <begin position="209"/>
        <end position="255"/>
    </location>
</feature>
<dbReference type="SMART" id="SM00256">
    <property type="entry name" value="FBOX"/>
    <property type="match status" value="1"/>
</dbReference>
<evidence type="ECO:0000313" key="2">
    <source>
        <dbReference type="EMBL" id="VUC32792.1"/>
    </source>
</evidence>
<dbReference type="InterPro" id="IPR036047">
    <property type="entry name" value="F-box-like_dom_sf"/>
</dbReference>
<dbReference type="Proteomes" id="UP000766486">
    <property type="component" value="Unassembled WGS sequence"/>
</dbReference>
<organism evidence="2 3">
    <name type="scientific">Bionectria ochroleuca</name>
    <name type="common">Gliocladium roseum</name>
    <dbReference type="NCBI Taxonomy" id="29856"/>
    <lineage>
        <taxon>Eukaryota</taxon>
        <taxon>Fungi</taxon>
        <taxon>Dikarya</taxon>
        <taxon>Ascomycota</taxon>
        <taxon>Pezizomycotina</taxon>
        <taxon>Sordariomycetes</taxon>
        <taxon>Hypocreomycetidae</taxon>
        <taxon>Hypocreales</taxon>
        <taxon>Bionectriaceae</taxon>
        <taxon>Clonostachys</taxon>
    </lineage>
</organism>
<dbReference type="InterPro" id="IPR001810">
    <property type="entry name" value="F-box_dom"/>
</dbReference>
<dbReference type="Pfam" id="PF00646">
    <property type="entry name" value="F-box"/>
    <property type="match status" value="1"/>
</dbReference>
<name>A0ABY6URL4_BIOOC</name>
<dbReference type="InterPro" id="IPR056021">
    <property type="entry name" value="DUF7600"/>
</dbReference>
<gene>
    <name evidence="2" type="ORF">CLO192961_LOCUS329039</name>
</gene>
<dbReference type="Gene3D" id="1.20.1280.50">
    <property type="match status" value="1"/>
</dbReference>
<dbReference type="PROSITE" id="PS50181">
    <property type="entry name" value="FBOX"/>
    <property type="match status" value="1"/>
</dbReference>
<evidence type="ECO:0000313" key="3">
    <source>
        <dbReference type="Proteomes" id="UP000766486"/>
    </source>
</evidence>
<reference evidence="2 3" key="1">
    <citation type="submission" date="2019-06" db="EMBL/GenBank/DDBJ databases">
        <authorList>
            <person name="Broberg M."/>
        </authorList>
    </citation>
    <scope>NUCLEOTIDE SEQUENCE [LARGE SCALE GENOMIC DNA]</scope>
</reference>
<sequence>MESVCTLCGVGISFGFSERWLREFRAIYVQHKNWSSVKLSGVGIADETEPDPVCPEHGNQRYDDPDLDPDSTIFLDLNRANLTLKGSGVNTLEFRGFGFHSACWDVLNCLFKPNICDLFHLCLSMPVGSVDGIPGVLDWSHDYGGAAFYSKEDVIPRITAYYTSQLDQLPKANVFKADPYDIPSLRLALESADRFQNNNLNHKFIETDGDAFNCLPPEILHNILTSLSTLDAMRLRMASPAFAQVDLQEPFWRSRFHDGNEFNHIYEPSQEKPASWKTLYFSLRRFAPGIPAIANRKRIWGLALKLQSLLDQMKGQTCSGELAPTLFEAGDQPDTTEWHTASRCLHKAEKSSFPYGSRALRARAIHTSTPLQIIQLSVSFIDFNGIRLISGLTFFPGGGKQFRLGYVHPNQERHIVFSSPILVRGWKVALDVNGIRAIAIITGDDDPSTLVQIIAWTYDMDILTGLEFKHLDTSKDVLLGHHGPFDNMPMMRSYAPSDDRRFTMAIDGPGGEAVTEIHIKYSIGRIYGLKIHTNLGREEIMYSVPDDSSGKNQLEWIAVKPSGSRAIGIFATCPWLTVFPQGHHLHELGLISVNPLDKESNIGGL</sequence>
<dbReference type="SUPFAM" id="SSF81383">
    <property type="entry name" value="F-box domain"/>
    <property type="match status" value="1"/>
</dbReference>
<dbReference type="Pfam" id="PF24539">
    <property type="entry name" value="DUF7600"/>
    <property type="match status" value="1"/>
</dbReference>
<dbReference type="EMBL" id="CABFNS010000851">
    <property type="protein sequence ID" value="VUC32792.1"/>
    <property type="molecule type" value="Genomic_DNA"/>
</dbReference>
<evidence type="ECO:0000259" key="1">
    <source>
        <dbReference type="PROSITE" id="PS50181"/>
    </source>
</evidence>